<dbReference type="Proteomes" id="UP001150062">
    <property type="component" value="Unassembled WGS sequence"/>
</dbReference>
<name>A0ABQ8ZCA9_9EUKA</name>
<dbReference type="PANTHER" id="PTHR45876">
    <property type="entry name" value="FI04035P"/>
    <property type="match status" value="1"/>
</dbReference>
<feature type="region of interest" description="Disordered" evidence="1">
    <location>
        <begin position="101"/>
        <end position="127"/>
    </location>
</feature>
<sequence>MNHKHVDFWYELWDEEYQLPYYYHTDTEQSTWIKPRTGFFISVVDTMKNFDKEKTLENLQDLVKSLPTAYYQTKKNELNDYEFLEKYKRIKMSQLKLEQERLEKEKQEKERKKQIQKEKEREIEKQEKAKELKIKKEKGRGRGRGRGIGRGIGRGRGRGIGLRKAQSAHIIGHKLQLGGLGGFGGRGGSTAGATLLDVEIEGENTNEEELEGHNTFRAKDGYKHQISGTLEKKAVVVKKPVNLKEVHALPKKLQKDIQKFSLQGFAEKHFQTAKKGRFNKKRIPLDKRMNYQNTPISTSLLRLPKAIHCKTAIKLFKNLLVYMGEISARNATDLKAISGILSTGVKTPELRDEIYIQVIKQTTNNPNKESEIKAWCALSLLAHSFIPTRNLHNFVKEYCNKNTSSKNEQIQQFAKYITRILRSTSEKSTFLLPSPPLIKSIMDQPFLPVVYGISLDELLENEKKEGSTTPIPKVLPYLYENIEKNGGFQTQGIFRVPGNSTRVKSSKVEINNGTFNNRIKSPSVYASLLKLFFREMDPPIIPYERYPHFVSNNKDWKNLEMQINRLPKNNLYSFASLIQFCQKLTQPENVKVTQMNIDNVAMVFAPNLLRKPDLGGQIITSADTAAKLTLILILKNWKPSQILKDIEN</sequence>
<dbReference type="SMART" id="SM00139">
    <property type="entry name" value="MyTH4"/>
    <property type="match status" value="1"/>
</dbReference>
<dbReference type="PROSITE" id="PS50238">
    <property type="entry name" value="RHOGAP"/>
    <property type="match status" value="1"/>
</dbReference>
<evidence type="ECO:0000256" key="1">
    <source>
        <dbReference type="SAM" id="MobiDB-lite"/>
    </source>
</evidence>
<dbReference type="Pfam" id="PF00620">
    <property type="entry name" value="RhoGAP"/>
    <property type="match status" value="1"/>
</dbReference>
<proteinExistence type="predicted"/>
<dbReference type="SUPFAM" id="SSF48350">
    <property type="entry name" value="GTPase activation domain, GAP"/>
    <property type="match status" value="1"/>
</dbReference>
<dbReference type="EMBL" id="JAOAOG010000019">
    <property type="protein sequence ID" value="KAJ6254505.1"/>
    <property type="molecule type" value="Genomic_DNA"/>
</dbReference>
<dbReference type="InterPro" id="IPR000857">
    <property type="entry name" value="MyTH4_dom"/>
</dbReference>
<feature type="region of interest" description="Disordered" evidence="1">
    <location>
        <begin position="139"/>
        <end position="159"/>
    </location>
</feature>
<gene>
    <name evidence="5" type="ORF">M0813_12330</name>
</gene>
<dbReference type="PROSITE" id="PS01159">
    <property type="entry name" value="WW_DOMAIN_1"/>
    <property type="match status" value="1"/>
</dbReference>
<dbReference type="Gene3D" id="1.25.40.530">
    <property type="entry name" value="MyTH4 domain"/>
    <property type="match status" value="1"/>
</dbReference>
<dbReference type="Gene3D" id="1.10.555.10">
    <property type="entry name" value="Rho GTPase activation protein"/>
    <property type="match status" value="1"/>
</dbReference>
<comment type="caution">
    <text evidence="5">The sequence shown here is derived from an EMBL/GenBank/DDBJ whole genome shotgun (WGS) entry which is preliminary data.</text>
</comment>
<evidence type="ECO:0000259" key="4">
    <source>
        <dbReference type="PROSITE" id="PS51016"/>
    </source>
</evidence>
<accession>A0ABQ8ZCA9</accession>
<organism evidence="5 6">
    <name type="scientific">Anaeramoeba flamelloides</name>
    <dbReference type="NCBI Taxonomy" id="1746091"/>
    <lineage>
        <taxon>Eukaryota</taxon>
        <taxon>Metamonada</taxon>
        <taxon>Anaeramoebidae</taxon>
        <taxon>Anaeramoeba</taxon>
    </lineage>
</organism>
<feature type="domain" description="Rho-GAP" evidence="3">
    <location>
        <begin position="453"/>
        <end position="640"/>
    </location>
</feature>
<dbReference type="PROSITE" id="PS50020">
    <property type="entry name" value="WW_DOMAIN_2"/>
    <property type="match status" value="1"/>
</dbReference>
<evidence type="ECO:0000313" key="5">
    <source>
        <dbReference type="EMBL" id="KAJ6254505.1"/>
    </source>
</evidence>
<dbReference type="SMART" id="SM00324">
    <property type="entry name" value="RhoGAP"/>
    <property type="match status" value="1"/>
</dbReference>
<dbReference type="InterPro" id="IPR008936">
    <property type="entry name" value="Rho_GTPase_activation_prot"/>
</dbReference>
<evidence type="ECO:0000259" key="2">
    <source>
        <dbReference type="PROSITE" id="PS50020"/>
    </source>
</evidence>
<feature type="domain" description="MyTH4" evidence="4">
    <location>
        <begin position="291"/>
        <end position="442"/>
    </location>
</feature>
<dbReference type="Pfam" id="PF00784">
    <property type="entry name" value="MyTH4"/>
    <property type="match status" value="1"/>
</dbReference>
<reference evidence="5" key="1">
    <citation type="submission" date="2022-08" db="EMBL/GenBank/DDBJ databases">
        <title>Novel sulfate-reducing endosymbionts in the free-living metamonad Anaeramoeba.</title>
        <authorList>
            <person name="Jerlstrom-Hultqvist J."/>
            <person name="Cepicka I."/>
            <person name="Gallot-Lavallee L."/>
            <person name="Salas-Leiva D."/>
            <person name="Curtis B.A."/>
            <person name="Zahonova K."/>
            <person name="Pipaliya S."/>
            <person name="Dacks J."/>
            <person name="Roger A.J."/>
        </authorList>
    </citation>
    <scope>NUCLEOTIDE SEQUENCE</scope>
    <source>
        <strain evidence="5">Schooner1</strain>
    </source>
</reference>
<dbReference type="InterPro" id="IPR000198">
    <property type="entry name" value="RhoGAP_dom"/>
</dbReference>
<dbReference type="Gene3D" id="2.20.70.10">
    <property type="match status" value="1"/>
</dbReference>
<dbReference type="PROSITE" id="PS51016">
    <property type="entry name" value="MYTH4"/>
    <property type="match status" value="1"/>
</dbReference>
<dbReference type="InterPro" id="IPR001202">
    <property type="entry name" value="WW_dom"/>
</dbReference>
<keyword evidence="6" id="KW-1185">Reference proteome</keyword>
<feature type="domain" description="WW" evidence="2">
    <location>
        <begin position="9"/>
        <end position="37"/>
    </location>
</feature>
<evidence type="ECO:0000313" key="6">
    <source>
        <dbReference type="Proteomes" id="UP001150062"/>
    </source>
</evidence>
<dbReference type="CDD" id="cd00201">
    <property type="entry name" value="WW"/>
    <property type="match status" value="1"/>
</dbReference>
<dbReference type="InterPro" id="IPR038185">
    <property type="entry name" value="MyTH4_dom_sf"/>
</dbReference>
<dbReference type="PANTHER" id="PTHR45876:SF8">
    <property type="entry name" value="FI04035P"/>
    <property type="match status" value="1"/>
</dbReference>
<protein>
    <submittedName>
        <fullName evidence="5">Rho gtpase activation protein</fullName>
    </submittedName>
</protein>
<feature type="compositionally biased region" description="Basic residues" evidence="1">
    <location>
        <begin position="139"/>
        <end position="157"/>
    </location>
</feature>
<evidence type="ECO:0000259" key="3">
    <source>
        <dbReference type="PROSITE" id="PS50238"/>
    </source>
</evidence>